<feature type="compositionally biased region" description="Acidic residues" evidence="1">
    <location>
        <begin position="22"/>
        <end position="31"/>
    </location>
</feature>
<reference evidence="3 4" key="1">
    <citation type="journal article" date="2017" name="Int. J. Syst. Evol. Microbiol.">
        <title>Bacillus mangrovi sp. nov., isolated from a sediment sample from a mangrove forest.</title>
        <authorList>
            <person name="Gupta V."/>
            <person name="Singh P.K."/>
            <person name="Korpole S."/>
            <person name="Tanuku N.R.S."/>
            <person name="Pinnaka A.K."/>
        </authorList>
    </citation>
    <scope>NUCLEOTIDE SEQUENCE [LARGE SCALE GENOMIC DNA]</scope>
    <source>
        <strain evidence="3 4">KCTC 33872</strain>
    </source>
</reference>
<evidence type="ECO:0000256" key="2">
    <source>
        <dbReference type="SAM" id="SignalP"/>
    </source>
</evidence>
<protein>
    <recommendedName>
        <fullName evidence="5">Lipoprotein</fullName>
    </recommendedName>
</protein>
<comment type="caution">
    <text evidence="3">The sequence shown here is derived from an EMBL/GenBank/DDBJ whole genome shotgun (WGS) entry which is preliminary data.</text>
</comment>
<keyword evidence="2" id="KW-0732">Signal</keyword>
<dbReference type="Proteomes" id="UP000434639">
    <property type="component" value="Unassembled WGS sequence"/>
</dbReference>
<feature type="compositionally biased region" description="Basic and acidic residues" evidence="1">
    <location>
        <begin position="66"/>
        <end position="85"/>
    </location>
</feature>
<feature type="chain" id="PRO_5039004832" description="Lipoprotein" evidence="2">
    <location>
        <begin position="22"/>
        <end position="85"/>
    </location>
</feature>
<dbReference type="AlphaFoldDB" id="A0A7X2V4N6"/>
<sequence length="85" mass="9962">MKKKWTLLTGLILTAGLTGCADDPDREEENENPPVEQENYDMEMKDGNMSPDDMRNGRYPSEQDGEMDRETERQKEEKMKKEMMD</sequence>
<keyword evidence="4" id="KW-1185">Reference proteome</keyword>
<proteinExistence type="predicted"/>
<feature type="compositionally biased region" description="Basic and acidic residues" evidence="1">
    <location>
        <begin position="42"/>
        <end position="56"/>
    </location>
</feature>
<evidence type="ECO:0008006" key="5">
    <source>
        <dbReference type="Google" id="ProtNLM"/>
    </source>
</evidence>
<dbReference type="OrthoDB" id="10015967at2"/>
<feature type="region of interest" description="Disordered" evidence="1">
    <location>
        <begin position="16"/>
        <end position="85"/>
    </location>
</feature>
<accession>A0A7X2V4N6</accession>
<evidence type="ECO:0000313" key="3">
    <source>
        <dbReference type="EMBL" id="MTH53967.1"/>
    </source>
</evidence>
<dbReference type="PROSITE" id="PS51257">
    <property type="entry name" value="PROKAR_LIPOPROTEIN"/>
    <property type="match status" value="1"/>
</dbReference>
<feature type="signal peptide" evidence="2">
    <location>
        <begin position="1"/>
        <end position="21"/>
    </location>
</feature>
<evidence type="ECO:0000313" key="4">
    <source>
        <dbReference type="Proteomes" id="UP000434639"/>
    </source>
</evidence>
<gene>
    <name evidence="3" type="ORF">GKZ89_11170</name>
</gene>
<evidence type="ECO:0000256" key="1">
    <source>
        <dbReference type="SAM" id="MobiDB-lite"/>
    </source>
</evidence>
<dbReference type="RefSeq" id="WP_155112496.1">
    <property type="nucleotide sequence ID" value="NZ_WMIB01000010.1"/>
</dbReference>
<dbReference type="EMBL" id="WMIB01000010">
    <property type="protein sequence ID" value="MTH53967.1"/>
    <property type="molecule type" value="Genomic_DNA"/>
</dbReference>
<name>A0A7X2V4N6_9BACI</name>
<organism evidence="3 4">
    <name type="scientific">Metabacillus mangrovi</name>
    <dbReference type="NCBI Taxonomy" id="1491830"/>
    <lineage>
        <taxon>Bacteria</taxon>
        <taxon>Bacillati</taxon>
        <taxon>Bacillota</taxon>
        <taxon>Bacilli</taxon>
        <taxon>Bacillales</taxon>
        <taxon>Bacillaceae</taxon>
        <taxon>Metabacillus</taxon>
    </lineage>
</organism>